<reference evidence="1" key="1">
    <citation type="journal article" date="2015" name="Nature">
        <title>Complex archaea that bridge the gap between prokaryotes and eukaryotes.</title>
        <authorList>
            <person name="Spang A."/>
            <person name="Saw J.H."/>
            <person name="Jorgensen S.L."/>
            <person name="Zaremba-Niedzwiedzka K."/>
            <person name="Martijn J."/>
            <person name="Lind A.E."/>
            <person name="van Eijk R."/>
            <person name="Schleper C."/>
            <person name="Guy L."/>
            <person name="Ettema T.J."/>
        </authorList>
    </citation>
    <scope>NUCLEOTIDE SEQUENCE</scope>
</reference>
<gene>
    <name evidence="1" type="ORF">LCGC14_1898850</name>
</gene>
<sequence>MFSSLTLTDKHDIVPAQSASLTSHPQWGGLLPSRVAPLPFCLTWIGNYGSFFMRYSSVKAWAKRAGSEIAAYLCSHPKRTEEDTENFAQIILDAYEPGPEKSALCALQRMTPGGSGYDTVDKCVAYINDYHRRLHDQIKALRYRHYPSYPNLPPHLRRPRA</sequence>
<name>A0A0F9GKK4_9ZZZZ</name>
<accession>A0A0F9GKK4</accession>
<evidence type="ECO:0000313" key="1">
    <source>
        <dbReference type="EMBL" id="KKL91021.1"/>
    </source>
</evidence>
<dbReference type="AlphaFoldDB" id="A0A0F9GKK4"/>
<dbReference type="EMBL" id="LAZR01019847">
    <property type="protein sequence ID" value="KKL91021.1"/>
    <property type="molecule type" value="Genomic_DNA"/>
</dbReference>
<protein>
    <submittedName>
        <fullName evidence="1">Uncharacterized protein</fullName>
    </submittedName>
</protein>
<proteinExistence type="predicted"/>
<organism evidence="1">
    <name type="scientific">marine sediment metagenome</name>
    <dbReference type="NCBI Taxonomy" id="412755"/>
    <lineage>
        <taxon>unclassified sequences</taxon>
        <taxon>metagenomes</taxon>
        <taxon>ecological metagenomes</taxon>
    </lineage>
</organism>
<comment type="caution">
    <text evidence="1">The sequence shown here is derived from an EMBL/GenBank/DDBJ whole genome shotgun (WGS) entry which is preliminary data.</text>
</comment>